<reference evidence="1" key="1">
    <citation type="submission" date="2020-05" db="EMBL/GenBank/DDBJ databases">
        <title>Large-scale comparative analyses of tick genomes elucidate their genetic diversity and vector capacities.</title>
        <authorList>
            <person name="Jia N."/>
            <person name="Wang J."/>
            <person name="Shi W."/>
            <person name="Du L."/>
            <person name="Sun Y."/>
            <person name="Zhan W."/>
            <person name="Jiang J."/>
            <person name="Wang Q."/>
            <person name="Zhang B."/>
            <person name="Ji P."/>
            <person name="Sakyi L.B."/>
            <person name="Cui X."/>
            <person name="Yuan T."/>
            <person name="Jiang B."/>
            <person name="Yang W."/>
            <person name="Lam T.T.-Y."/>
            <person name="Chang Q."/>
            <person name="Ding S."/>
            <person name="Wang X."/>
            <person name="Zhu J."/>
            <person name="Ruan X."/>
            <person name="Zhao L."/>
            <person name="Wei J."/>
            <person name="Que T."/>
            <person name="Du C."/>
            <person name="Cheng J."/>
            <person name="Dai P."/>
            <person name="Han X."/>
            <person name="Huang E."/>
            <person name="Gao Y."/>
            <person name="Liu J."/>
            <person name="Shao H."/>
            <person name="Ye R."/>
            <person name="Li L."/>
            <person name="Wei W."/>
            <person name="Wang X."/>
            <person name="Wang C."/>
            <person name="Yang T."/>
            <person name="Huo Q."/>
            <person name="Li W."/>
            <person name="Guo W."/>
            <person name="Chen H."/>
            <person name="Zhou L."/>
            <person name="Ni X."/>
            <person name="Tian J."/>
            <person name="Zhou Y."/>
            <person name="Sheng Y."/>
            <person name="Liu T."/>
            <person name="Pan Y."/>
            <person name="Xia L."/>
            <person name="Li J."/>
            <person name="Zhao F."/>
            <person name="Cao W."/>
        </authorList>
    </citation>
    <scope>NUCLEOTIDE SEQUENCE</scope>
    <source>
        <strain evidence="1">Hyas-2018</strain>
    </source>
</reference>
<dbReference type="EMBL" id="CM023483">
    <property type="protein sequence ID" value="KAH6935121.1"/>
    <property type="molecule type" value="Genomic_DNA"/>
</dbReference>
<sequence length="207" mass="20976">MAVTKLLLALVCSAFAWPQTAQCLALHKTKRPTTVPAPAISPESTVAPTEAPVVNSTVAEDAPLTRQPLKGTWTTNDSKSWGVSDSVLKTSNASGSNESEPLRGNATGESFLQVSGSGQSGSGWSSWANDTAGSGSGWGWGSSGNGGKEDKASKDGGGTAWGQGAGFKKGNWGAVKGQGKATGWGGGQGSGQGLTPVQQVWADQPSW</sequence>
<dbReference type="Proteomes" id="UP000821845">
    <property type="component" value="Chromosome 3"/>
</dbReference>
<accession>A0ACB7SMD1</accession>
<evidence type="ECO:0000313" key="2">
    <source>
        <dbReference type="Proteomes" id="UP000821845"/>
    </source>
</evidence>
<protein>
    <submittedName>
        <fullName evidence="1">Uncharacterized protein</fullName>
    </submittedName>
</protein>
<name>A0ACB7SMD1_HYAAI</name>
<proteinExistence type="predicted"/>
<evidence type="ECO:0000313" key="1">
    <source>
        <dbReference type="EMBL" id="KAH6935121.1"/>
    </source>
</evidence>
<organism evidence="1 2">
    <name type="scientific">Hyalomma asiaticum</name>
    <name type="common">Tick</name>
    <dbReference type="NCBI Taxonomy" id="266040"/>
    <lineage>
        <taxon>Eukaryota</taxon>
        <taxon>Metazoa</taxon>
        <taxon>Ecdysozoa</taxon>
        <taxon>Arthropoda</taxon>
        <taxon>Chelicerata</taxon>
        <taxon>Arachnida</taxon>
        <taxon>Acari</taxon>
        <taxon>Parasitiformes</taxon>
        <taxon>Ixodida</taxon>
        <taxon>Ixodoidea</taxon>
        <taxon>Ixodidae</taxon>
        <taxon>Hyalomminae</taxon>
        <taxon>Hyalomma</taxon>
    </lineage>
</organism>
<gene>
    <name evidence="1" type="ORF">HPB50_003449</name>
</gene>
<keyword evidence="2" id="KW-1185">Reference proteome</keyword>
<comment type="caution">
    <text evidence="1">The sequence shown here is derived from an EMBL/GenBank/DDBJ whole genome shotgun (WGS) entry which is preliminary data.</text>
</comment>